<proteinExistence type="inferred from homology"/>
<reference evidence="11 12" key="1">
    <citation type="submission" date="2011-04" db="EMBL/GenBank/DDBJ databases">
        <title>The Genome Sequence of Clostridium citroniae WAL-19142.</title>
        <authorList>
            <consortium name="The Broad Institute Genome Sequencing Platform"/>
            <person name="Earl A."/>
            <person name="Ward D."/>
            <person name="Feldgarden M."/>
            <person name="Gevers D."/>
            <person name="Warren Y.A."/>
            <person name="Tyrrell K.L."/>
            <person name="Citron D.M."/>
            <person name="Goldstein E.J."/>
            <person name="Daigneault M."/>
            <person name="Allen-Vercoe E."/>
            <person name="Young S.K."/>
            <person name="Zeng Q."/>
            <person name="Gargeya S."/>
            <person name="Fitzgerald M."/>
            <person name="Haas B."/>
            <person name="Abouelleil A."/>
            <person name="Alvarado L."/>
            <person name="Arachchi H.M."/>
            <person name="Berlin A."/>
            <person name="Brown A."/>
            <person name="Chapman S.B."/>
            <person name="Chen Z."/>
            <person name="Dunbar C."/>
            <person name="Freedman E."/>
            <person name="Gearin G."/>
            <person name="Gellesch M."/>
            <person name="Goldberg J."/>
            <person name="Griggs A."/>
            <person name="Gujja S."/>
            <person name="Heilman E.R."/>
            <person name="Heiman D."/>
            <person name="Howarth C."/>
            <person name="Larson L."/>
            <person name="Lui A."/>
            <person name="MacDonald P.J."/>
            <person name="Mehta T."/>
            <person name="Montmayeur A."/>
            <person name="Murphy C."/>
            <person name="Neiman D."/>
            <person name="Pearson M."/>
            <person name="Priest M."/>
            <person name="Roberts A."/>
            <person name="Saif S."/>
            <person name="Shea T."/>
            <person name="Shenoy N."/>
            <person name="Sisk P."/>
            <person name="Stolte C."/>
            <person name="Sykes S."/>
            <person name="White J."/>
            <person name="Yandava C."/>
            <person name="Wortman J."/>
            <person name="Nusbaum C."/>
            <person name="Birren B."/>
        </authorList>
    </citation>
    <scope>NUCLEOTIDE SEQUENCE [LARGE SCALE GENOMIC DNA]</scope>
    <source>
        <strain evidence="11 12">WAL-19142</strain>
    </source>
</reference>
<dbReference type="PANTHER" id="PTHR30387:SF2">
    <property type="entry name" value="MANNONATE DEHYDRATASE"/>
    <property type="match status" value="1"/>
</dbReference>
<dbReference type="RefSeq" id="WP_197092202.1">
    <property type="nucleotide sequence ID" value="NZ_KQ235881.1"/>
</dbReference>
<dbReference type="AlphaFoldDB" id="A0A0J9BVD2"/>
<evidence type="ECO:0000313" key="11">
    <source>
        <dbReference type="EMBL" id="KMW16758.1"/>
    </source>
</evidence>
<dbReference type="PATRIC" id="fig|742734.4.peg.4564"/>
<keyword evidence="9" id="KW-0464">Manganese</keyword>
<dbReference type="UniPathway" id="UPA00246"/>
<gene>
    <name evidence="11" type="ORF">HMPREF9470_04258</name>
</gene>
<evidence type="ECO:0000256" key="5">
    <source>
        <dbReference type="ARBA" id="ARBA00004892"/>
    </source>
</evidence>
<dbReference type="PANTHER" id="PTHR30387">
    <property type="entry name" value="MANNONATE DEHYDRATASE"/>
    <property type="match status" value="1"/>
</dbReference>
<comment type="catalytic activity">
    <reaction evidence="1">
        <text>D-mannonate = 2-dehydro-3-deoxy-D-gluconate + H2O</text>
        <dbReference type="Rhea" id="RHEA:20097"/>
        <dbReference type="ChEBI" id="CHEBI:15377"/>
        <dbReference type="ChEBI" id="CHEBI:17767"/>
        <dbReference type="ChEBI" id="CHEBI:57990"/>
        <dbReference type="EC" id="4.2.1.8"/>
    </reaction>
</comment>
<comment type="similarity">
    <text evidence="6">Belongs to the mannonate dehydratase family.</text>
</comment>
<comment type="pathway">
    <text evidence="5">Carbohydrate metabolism; pentose and glucuronate interconversion.</text>
</comment>
<dbReference type="GeneID" id="93161376"/>
<dbReference type="InterPro" id="IPR004628">
    <property type="entry name" value="Man_deHydtase"/>
</dbReference>
<evidence type="ECO:0000256" key="1">
    <source>
        <dbReference type="ARBA" id="ARBA00001794"/>
    </source>
</evidence>
<evidence type="ECO:0000256" key="7">
    <source>
        <dbReference type="ARBA" id="ARBA00012927"/>
    </source>
</evidence>
<dbReference type="EMBL" id="ADLK01000029">
    <property type="protein sequence ID" value="KMW16758.1"/>
    <property type="molecule type" value="Genomic_DNA"/>
</dbReference>
<dbReference type="SUPFAM" id="SSF51658">
    <property type="entry name" value="Xylose isomerase-like"/>
    <property type="match status" value="1"/>
</dbReference>
<organism evidence="11 12">
    <name type="scientific">[Clostridium] citroniae WAL-19142</name>
    <dbReference type="NCBI Taxonomy" id="742734"/>
    <lineage>
        <taxon>Bacteria</taxon>
        <taxon>Bacillati</taxon>
        <taxon>Bacillota</taxon>
        <taxon>Clostridia</taxon>
        <taxon>Lachnospirales</taxon>
        <taxon>Lachnospiraceae</taxon>
        <taxon>Enterocloster</taxon>
    </lineage>
</organism>
<comment type="caution">
    <text evidence="11">The sequence shown here is derived from an EMBL/GenBank/DDBJ whole genome shotgun (WGS) entry which is preliminary data.</text>
</comment>
<comment type="cofactor">
    <cofactor evidence="3">
        <name>Fe(2+)</name>
        <dbReference type="ChEBI" id="CHEBI:29033"/>
    </cofactor>
</comment>
<evidence type="ECO:0000313" key="12">
    <source>
        <dbReference type="Proteomes" id="UP000037392"/>
    </source>
</evidence>
<protein>
    <recommendedName>
        <fullName evidence="7">mannonate dehydratase</fullName>
        <ecNumber evidence="7">4.2.1.8</ecNumber>
    </recommendedName>
</protein>
<comment type="cofactor">
    <cofactor evidence="2">
        <name>Mn(2+)</name>
        <dbReference type="ChEBI" id="CHEBI:29035"/>
    </cofactor>
</comment>
<dbReference type="GO" id="GO:0008198">
    <property type="term" value="F:ferrous iron binding"/>
    <property type="evidence" value="ECO:0007669"/>
    <property type="project" value="TreeGrafter"/>
</dbReference>
<keyword evidence="10" id="KW-0456">Lyase</keyword>
<evidence type="ECO:0000256" key="10">
    <source>
        <dbReference type="ARBA" id="ARBA00023239"/>
    </source>
</evidence>
<evidence type="ECO:0000256" key="9">
    <source>
        <dbReference type="ARBA" id="ARBA00023211"/>
    </source>
</evidence>
<dbReference type="GO" id="GO:0008927">
    <property type="term" value="F:mannonate dehydratase activity"/>
    <property type="evidence" value="ECO:0007669"/>
    <property type="project" value="UniProtKB-EC"/>
</dbReference>
<evidence type="ECO:0000256" key="2">
    <source>
        <dbReference type="ARBA" id="ARBA00001936"/>
    </source>
</evidence>
<comment type="function">
    <text evidence="4">Catalyzes the dehydration of D-mannonate.</text>
</comment>
<dbReference type="Gene3D" id="3.20.20.150">
    <property type="entry name" value="Divalent-metal-dependent TIM barrel enzymes"/>
    <property type="match status" value="1"/>
</dbReference>
<dbReference type="GO" id="GO:0030145">
    <property type="term" value="F:manganese ion binding"/>
    <property type="evidence" value="ECO:0007669"/>
    <property type="project" value="TreeGrafter"/>
</dbReference>
<sequence length="371" mass="41325">MSEIKLGLGLYRHMLTDEYFAFAKQCGCTHLIIHLADYYSKQIVTATNDSTNYGLAKGGEDIWSAEHMTDLQKMAGRYGLCIYGIENFSPADWYDILLDGPGRQEQMEVLKQIIRNAGKAGIRSFGYNFSLAGVWGHQKHPHARGGAMGTCFDSSEIKYDAPIPKGQIWNMTYAEGDGTCLEPVSSLQLWDRLKRFLEEILPVAEEAGVEMALHPDDPPMDLLRGMPRLVFQPELYQRVIDISPSKSNKLELCLGSIQEMTHGSVYDAIEQYGGQGGISYVHFRNVKGKVPKYDEVFVDEGDIDMLRALALLEAHNFDGVIIPDHTPEILCSAPWHAGMAFALGYMRSALQMASKGLLKEILEQGEGSYEG</sequence>
<evidence type="ECO:0000256" key="6">
    <source>
        <dbReference type="ARBA" id="ARBA00007389"/>
    </source>
</evidence>
<evidence type="ECO:0000256" key="3">
    <source>
        <dbReference type="ARBA" id="ARBA00001954"/>
    </source>
</evidence>
<dbReference type="Proteomes" id="UP000037392">
    <property type="component" value="Unassembled WGS sequence"/>
</dbReference>
<accession>A0A0J9BVD2</accession>
<evidence type="ECO:0000256" key="8">
    <source>
        <dbReference type="ARBA" id="ARBA00023004"/>
    </source>
</evidence>
<dbReference type="InterPro" id="IPR036237">
    <property type="entry name" value="Xyl_isomerase-like_sf"/>
</dbReference>
<name>A0A0J9BVD2_9FIRM</name>
<evidence type="ECO:0000256" key="4">
    <source>
        <dbReference type="ARBA" id="ARBA00002713"/>
    </source>
</evidence>
<dbReference type="EC" id="4.2.1.8" evidence="7"/>
<dbReference type="GO" id="GO:0042840">
    <property type="term" value="P:D-glucuronate catabolic process"/>
    <property type="evidence" value="ECO:0007669"/>
    <property type="project" value="TreeGrafter"/>
</dbReference>
<dbReference type="Pfam" id="PF03786">
    <property type="entry name" value="UxuA"/>
    <property type="match status" value="1"/>
</dbReference>
<keyword evidence="8" id="KW-0408">Iron</keyword>